<evidence type="ECO:0000313" key="13">
    <source>
        <dbReference type="Proteomes" id="UP000001819"/>
    </source>
</evidence>
<dbReference type="EC" id="3.1.1.116" evidence="3"/>
<dbReference type="Pfam" id="PF00561">
    <property type="entry name" value="Abhydrolase_1"/>
    <property type="match status" value="1"/>
</dbReference>
<evidence type="ECO:0000256" key="4">
    <source>
        <dbReference type="ARBA" id="ARBA00042703"/>
    </source>
</evidence>
<name>A0A6I8UGK5_DROPS</name>
<accession>A0A6I8UGK5</accession>
<dbReference type="FunCoup" id="A0A6I8UGK5">
    <property type="interactions" value="1474"/>
</dbReference>
<evidence type="ECO:0000256" key="7">
    <source>
        <dbReference type="ARBA" id="ARBA00044064"/>
    </source>
</evidence>
<dbReference type="PANTHER" id="PTHR46118">
    <property type="entry name" value="PROTEIN ABHD11"/>
    <property type="match status" value="1"/>
</dbReference>
<dbReference type="Gene3D" id="3.40.50.1820">
    <property type="entry name" value="alpha/beta hydrolase"/>
    <property type="match status" value="1"/>
</dbReference>
<organism evidence="13 14">
    <name type="scientific">Drosophila pseudoobscura pseudoobscura</name>
    <name type="common">Fruit fly</name>
    <dbReference type="NCBI Taxonomy" id="46245"/>
    <lineage>
        <taxon>Eukaryota</taxon>
        <taxon>Metazoa</taxon>
        <taxon>Ecdysozoa</taxon>
        <taxon>Arthropoda</taxon>
        <taxon>Hexapoda</taxon>
        <taxon>Insecta</taxon>
        <taxon>Pterygota</taxon>
        <taxon>Neoptera</taxon>
        <taxon>Endopterygota</taxon>
        <taxon>Diptera</taxon>
        <taxon>Brachycera</taxon>
        <taxon>Muscomorpha</taxon>
        <taxon>Ephydroidea</taxon>
        <taxon>Drosophilidae</taxon>
        <taxon>Drosophila</taxon>
        <taxon>Sophophora</taxon>
    </lineage>
</organism>
<evidence type="ECO:0000256" key="5">
    <source>
        <dbReference type="ARBA" id="ARBA00043667"/>
    </source>
</evidence>
<evidence type="ECO:0000256" key="9">
    <source>
        <dbReference type="ARBA" id="ARBA00048504"/>
    </source>
</evidence>
<evidence type="ECO:0000313" key="14">
    <source>
        <dbReference type="RefSeq" id="XP_001355143.3"/>
    </source>
</evidence>
<feature type="domain" description="AB hydrolase-1" evidence="12">
    <location>
        <begin position="61"/>
        <end position="301"/>
    </location>
</feature>
<comment type="catalytic activity">
    <reaction evidence="5">
        <text>a 1,2-diacyl-sn-glycerol + H2O = a 2-acylglycerol + a fatty acid + H(+)</text>
        <dbReference type="Rhea" id="RHEA:33275"/>
        <dbReference type="ChEBI" id="CHEBI:15377"/>
        <dbReference type="ChEBI" id="CHEBI:15378"/>
        <dbReference type="ChEBI" id="CHEBI:17389"/>
        <dbReference type="ChEBI" id="CHEBI:17815"/>
        <dbReference type="ChEBI" id="CHEBI:28868"/>
        <dbReference type="EC" id="3.1.1.116"/>
    </reaction>
</comment>
<dbReference type="InterPro" id="IPR000073">
    <property type="entry name" value="AB_hydrolase_1"/>
</dbReference>
<dbReference type="GO" id="GO:0005739">
    <property type="term" value="C:mitochondrion"/>
    <property type="evidence" value="ECO:0007669"/>
    <property type="project" value="TreeGrafter"/>
</dbReference>
<comment type="catalytic activity">
    <reaction evidence="8">
        <text>1-octadecanoyl-2-(4Z,7Z,10Z,13Z,16Z,19Z-docosahexaenoyl)-sn-glycerol + H2O = 2-(4Z,7Z,10Z,13Z,16Z,19Z-docosahexaenoyl)-glycerol + octadecanoate + H(+)</text>
        <dbReference type="Rhea" id="RHEA:77107"/>
        <dbReference type="ChEBI" id="CHEBI:15377"/>
        <dbReference type="ChEBI" id="CHEBI:15378"/>
        <dbReference type="ChEBI" id="CHEBI:25629"/>
        <dbReference type="ChEBI" id="CHEBI:77129"/>
        <dbReference type="ChEBI" id="CHEBI:186738"/>
    </reaction>
</comment>
<keyword evidence="2" id="KW-0378">Hydrolase</keyword>
<dbReference type="RefSeq" id="XP_001355143.3">
    <property type="nucleotide sequence ID" value="XM_001355107.4"/>
</dbReference>
<dbReference type="InterPro" id="IPR029058">
    <property type="entry name" value="AB_hydrolase_fold"/>
</dbReference>
<evidence type="ECO:0000256" key="6">
    <source>
        <dbReference type="ARBA" id="ARBA00043742"/>
    </source>
</evidence>
<reference evidence="14" key="1">
    <citation type="submission" date="2025-08" db="UniProtKB">
        <authorList>
            <consortium name="RefSeq"/>
        </authorList>
    </citation>
    <scope>IDENTIFICATION</scope>
    <source>
        <strain evidence="14">MV-25-SWS-2005</strain>
        <tissue evidence="14">Whole body</tissue>
    </source>
</reference>
<evidence type="ECO:0000256" key="2">
    <source>
        <dbReference type="ARBA" id="ARBA00022801"/>
    </source>
</evidence>
<dbReference type="SUPFAM" id="SSF53474">
    <property type="entry name" value="alpha/beta-Hydrolases"/>
    <property type="match status" value="1"/>
</dbReference>
<evidence type="ECO:0000259" key="12">
    <source>
        <dbReference type="Pfam" id="PF00561"/>
    </source>
</evidence>
<keyword evidence="13" id="KW-1185">Reference proteome</keyword>
<sequence length="319" mass="36359">MLLAKTLRFLQICRFNAKCPPTTAWATAPLCGATQRLYASSPIDMSFELFEGQTSDSSQAPLITMHGLFGSKQNWRGISKALAQRTNRKIYTVDARNHGESPHTTTHNSPSMSNDVRRFLEMRSYTKACLMGHSMGGRSMMLFAHMYPEMTERLIVVDISPIRVPRSTGEMQRIFDAMINLSLSPDLPLSEGRKLAQQQLLKATDSSETVQFIMLNLRKDPQTGAFSWACNAKLLNEFLPRFHDYRSHFASLPPYRGPTTFICGTQSPYMKREDWPQILEMFPNAEIHWLNAHHLVHFEQPQQFISIVTEFLNRPLSAS</sequence>
<comment type="catalytic activity">
    <reaction evidence="9">
        <text>1,2-didecanoylglycerol + H2O = decanoylglycerol + decanoate + H(+)</text>
        <dbReference type="Rhea" id="RHEA:48596"/>
        <dbReference type="ChEBI" id="CHEBI:11152"/>
        <dbReference type="ChEBI" id="CHEBI:15377"/>
        <dbReference type="ChEBI" id="CHEBI:15378"/>
        <dbReference type="ChEBI" id="CHEBI:27689"/>
        <dbReference type="ChEBI" id="CHEBI:90605"/>
    </reaction>
</comment>
<evidence type="ECO:0000256" key="1">
    <source>
        <dbReference type="ARBA" id="ARBA00008645"/>
    </source>
</evidence>
<dbReference type="ExpressionAtlas" id="A0A6I8UGK5">
    <property type="expression patterns" value="baseline"/>
</dbReference>
<proteinExistence type="inferred from homology"/>
<evidence type="ECO:0000256" key="10">
    <source>
        <dbReference type="ARBA" id="ARBA00048513"/>
    </source>
</evidence>
<comment type="similarity">
    <text evidence="1">Belongs to the AB hydrolase superfamily.</text>
</comment>
<protein>
    <recommendedName>
        <fullName evidence="7">sn-1-specific diacylglycerol lipase ABHD11</fullName>
        <ecNumber evidence="3">3.1.1.116</ecNumber>
    </recommendedName>
    <alternativeName>
        <fullName evidence="4">Alpha/beta hydrolase domain-containing protein 11</fullName>
    </alternativeName>
</protein>
<comment type="catalytic activity">
    <reaction evidence="10">
        <text>1-octadecanoyl-2-(9Z-octadecenoyl)-sn-glycerol + H2O = 2-(9Z-octadecenoyl)-glycerol + octadecanoate + H(+)</text>
        <dbReference type="Rhea" id="RHEA:77103"/>
        <dbReference type="ChEBI" id="CHEBI:15377"/>
        <dbReference type="ChEBI" id="CHEBI:15378"/>
        <dbReference type="ChEBI" id="CHEBI:25629"/>
        <dbReference type="ChEBI" id="CHEBI:73990"/>
        <dbReference type="ChEBI" id="CHEBI:75468"/>
    </reaction>
</comment>
<dbReference type="AlphaFoldDB" id="A0A6I8UGK5"/>
<evidence type="ECO:0000256" key="3">
    <source>
        <dbReference type="ARBA" id="ARBA00026104"/>
    </source>
</evidence>
<dbReference type="GO" id="GO:0052689">
    <property type="term" value="F:carboxylic ester hydrolase activity"/>
    <property type="evidence" value="ECO:0007669"/>
    <property type="project" value="TreeGrafter"/>
</dbReference>
<dbReference type="KEGG" id="dpo:4814584"/>
<dbReference type="Proteomes" id="UP000001819">
    <property type="component" value="Chromosome X"/>
</dbReference>
<dbReference type="InParanoid" id="A0A6I8UGK5"/>
<dbReference type="PANTHER" id="PTHR46118:SF4">
    <property type="entry name" value="PROTEIN ABHD11"/>
    <property type="match status" value="1"/>
</dbReference>
<evidence type="ECO:0000256" key="11">
    <source>
        <dbReference type="ARBA" id="ARBA00048919"/>
    </source>
</evidence>
<comment type="catalytic activity">
    <reaction evidence="6">
        <text>a 1,3-diacyl-sn-glycerol + H2O = a 1-acyl-sn-glycerol + a fatty acid + H(+)</text>
        <dbReference type="Rhea" id="RHEA:38503"/>
        <dbReference type="ChEBI" id="CHEBI:15377"/>
        <dbReference type="ChEBI" id="CHEBI:15378"/>
        <dbReference type="ChEBI" id="CHEBI:28868"/>
        <dbReference type="ChEBI" id="CHEBI:64683"/>
        <dbReference type="ChEBI" id="CHEBI:77272"/>
    </reaction>
</comment>
<evidence type="ECO:0000256" key="8">
    <source>
        <dbReference type="ARBA" id="ARBA00048283"/>
    </source>
</evidence>
<comment type="catalytic activity">
    <reaction evidence="11">
        <text>1-octadecanoyl-2-(5Z,8Z,11Z,14Z-eicosatetraenoyl)-sn-glycerol + H2O = 2-(5Z,8Z,11Z,14Z-eicosatetraenoyl)-glycerol + octadecanoate + H(+)</text>
        <dbReference type="Rhea" id="RHEA:38507"/>
        <dbReference type="ChEBI" id="CHEBI:15377"/>
        <dbReference type="ChEBI" id="CHEBI:15378"/>
        <dbReference type="ChEBI" id="CHEBI:25629"/>
        <dbReference type="ChEBI" id="CHEBI:52392"/>
        <dbReference type="ChEBI" id="CHEBI:75728"/>
    </reaction>
</comment>
<gene>
    <name evidence="14" type="primary">LOC4814584</name>
</gene>